<dbReference type="EMBL" id="KZ772699">
    <property type="protein sequence ID" value="PTQ42948.1"/>
    <property type="molecule type" value="Genomic_DNA"/>
</dbReference>
<protein>
    <recommendedName>
        <fullName evidence="3">L-gulonolactone oxidase</fullName>
        <ecNumber evidence="3">1.1.3.8</ecNumber>
    </recommendedName>
</protein>
<dbReference type="InterPro" id="IPR010030">
    <property type="entry name" value="GULO_Plant"/>
</dbReference>
<dbReference type="NCBIfam" id="TIGR01677">
    <property type="entry name" value="pln_FAD_oxido"/>
    <property type="match status" value="1"/>
</dbReference>
<keyword evidence="10" id="KW-1185">Reference proteome</keyword>
<dbReference type="OMA" id="CETSEVQ"/>
<dbReference type="InterPro" id="IPR016171">
    <property type="entry name" value="Vanillyl_alc_oxidase_C-sub2"/>
</dbReference>
<gene>
    <name evidence="9" type="ORF">MARPO_0027s0065</name>
</gene>
<dbReference type="Pfam" id="PF01565">
    <property type="entry name" value="FAD_binding_4"/>
    <property type="match status" value="1"/>
</dbReference>
<dbReference type="GO" id="GO:0071949">
    <property type="term" value="F:FAD binding"/>
    <property type="evidence" value="ECO:0007669"/>
    <property type="project" value="InterPro"/>
</dbReference>
<accession>A0A2R6XA29</accession>
<reference evidence="10" key="1">
    <citation type="journal article" date="2017" name="Cell">
        <title>Insights into land plant evolution garnered from the Marchantia polymorpha genome.</title>
        <authorList>
            <person name="Bowman J.L."/>
            <person name="Kohchi T."/>
            <person name="Yamato K.T."/>
            <person name="Jenkins J."/>
            <person name="Shu S."/>
            <person name="Ishizaki K."/>
            <person name="Yamaoka S."/>
            <person name="Nishihama R."/>
            <person name="Nakamura Y."/>
            <person name="Berger F."/>
            <person name="Adam C."/>
            <person name="Aki S.S."/>
            <person name="Althoff F."/>
            <person name="Araki T."/>
            <person name="Arteaga-Vazquez M.A."/>
            <person name="Balasubrmanian S."/>
            <person name="Barry K."/>
            <person name="Bauer D."/>
            <person name="Boehm C.R."/>
            <person name="Briginshaw L."/>
            <person name="Caballero-Perez J."/>
            <person name="Catarino B."/>
            <person name="Chen F."/>
            <person name="Chiyoda S."/>
            <person name="Chovatia M."/>
            <person name="Davies K.M."/>
            <person name="Delmans M."/>
            <person name="Demura T."/>
            <person name="Dierschke T."/>
            <person name="Dolan L."/>
            <person name="Dorantes-Acosta A.E."/>
            <person name="Eklund D.M."/>
            <person name="Florent S.N."/>
            <person name="Flores-Sandoval E."/>
            <person name="Fujiyama A."/>
            <person name="Fukuzawa H."/>
            <person name="Galik B."/>
            <person name="Grimanelli D."/>
            <person name="Grimwood J."/>
            <person name="Grossniklaus U."/>
            <person name="Hamada T."/>
            <person name="Haseloff J."/>
            <person name="Hetherington A.J."/>
            <person name="Higo A."/>
            <person name="Hirakawa Y."/>
            <person name="Hundley H.N."/>
            <person name="Ikeda Y."/>
            <person name="Inoue K."/>
            <person name="Inoue S.I."/>
            <person name="Ishida S."/>
            <person name="Jia Q."/>
            <person name="Kakita M."/>
            <person name="Kanazawa T."/>
            <person name="Kawai Y."/>
            <person name="Kawashima T."/>
            <person name="Kennedy M."/>
            <person name="Kinose K."/>
            <person name="Kinoshita T."/>
            <person name="Kohara Y."/>
            <person name="Koide E."/>
            <person name="Komatsu K."/>
            <person name="Kopischke S."/>
            <person name="Kubo M."/>
            <person name="Kyozuka J."/>
            <person name="Lagercrantz U."/>
            <person name="Lin S.S."/>
            <person name="Lindquist E."/>
            <person name="Lipzen A.M."/>
            <person name="Lu C.W."/>
            <person name="De Luna E."/>
            <person name="Martienssen R.A."/>
            <person name="Minamino N."/>
            <person name="Mizutani M."/>
            <person name="Mizutani M."/>
            <person name="Mochizuki N."/>
            <person name="Monte I."/>
            <person name="Mosher R."/>
            <person name="Nagasaki H."/>
            <person name="Nakagami H."/>
            <person name="Naramoto S."/>
            <person name="Nishitani K."/>
            <person name="Ohtani M."/>
            <person name="Okamoto T."/>
            <person name="Okumura M."/>
            <person name="Phillips J."/>
            <person name="Pollak B."/>
            <person name="Reinders A."/>
            <person name="Rovekamp M."/>
            <person name="Sano R."/>
            <person name="Sawa S."/>
            <person name="Schmid M.W."/>
            <person name="Shirakawa M."/>
            <person name="Solano R."/>
            <person name="Spunde A."/>
            <person name="Suetsugu N."/>
            <person name="Sugano S."/>
            <person name="Sugiyama A."/>
            <person name="Sun R."/>
            <person name="Suzuki Y."/>
            <person name="Takenaka M."/>
            <person name="Takezawa D."/>
            <person name="Tomogane H."/>
            <person name="Tsuzuki M."/>
            <person name="Ueda T."/>
            <person name="Umeda M."/>
            <person name="Ward J.M."/>
            <person name="Watanabe Y."/>
            <person name="Yazaki K."/>
            <person name="Yokoyama R."/>
            <person name="Yoshitake Y."/>
            <person name="Yotsui I."/>
            <person name="Zachgo S."/>
            <person name="Schmutz J."/>
        </authorList>
    </citation>
    <scope>NUCLEOTIDE SEQUENCE [LARGE SCALE GENOMIC DNA]</scope>
    <source>
        <strain evidence="10">Tak-1</strain>
    </source>
</reference>
<organism evidence="9 10">
    <name type="scientific">Marchantia polymorpha</name>
    <name type="common">Common liverwort</name>
    <name type="synonym">Marchantia aquatica</name>
    <dbReference type="NCBI Taxonomy" id="3197"/>
    <lineage>
        <taxon>Eukaryota</taxon>
        <taxon>Viridiplantae</taxon>
        <taxon>Streptophyta</taxon>
        <taxon>Embryophyta</taxon>
        <taxon>Marchantiophyta</taxon>
        <taxon>Marchantiopsida</taxon>
        <taxon>Marchantiidae</taxon>
        <taxon>Marchantiales</taxon>
        <taxon>Marchantiaceae</taxon>
        <taxon>Marchantia</taxon>
    </lineage>
</organism>
<evidence type="ECO:0000313" key="10">
    <source>
        <dbReference type="Proteomes" id="UP000244005"/>
    </source>
</evidence>
<dbReference type="InterPro" id="IPR007173">
    <property type="entry name" value="ALO_C"/>
</dbReference>
<evidence type="ECO:0000259" key="8">
    <source>
        <dbReference type="PROSITE" id="PS51387"/>
    </source>
</evidence>
<evidence type="ECO:0000256" key="6">
    <source>
        <dbReference type="ARBA" id="ARBA00023002"/>
    </source>
</evidence>
<dbReference type="PROSITE" id="PS51387">
    <property type="entry name" value="FAD_PCMH"/>
    <property type="match status" value="1"/>
</dbReference>
<dbReference type="InterPro" id="IPR006094">
    <property type="entry name" value="Oxid_FAD_bind_N"/>
</dbReference>
<evidence type="ECO:0000256" key="5">
    <source>
        <dbReference type="ARBA" id="ARBA00022729"/>
    </source>
</evidence>
<sequence length="508" mass="55710">MRVVSKYSHSIPKLVCPGGNGAGLLISTRDYNKNIVVDTNARTATVDAGVLIKDIFDYVSSYGLAFPHSPYWDGLSISGVLGTGAHGSSTWGKGSCVYEYVIAMTMVVPASAEEGYAKVINLVSGVADGDLNAAKVSLGVLGVISRVTLQLEPQFKRKVSKVRTSDSDLETQIIVNANENEFGDITWFPSLKIAIYRQDNRVPVSTKGLGTNNFTGFQHQLAIIRATTRVLEEEDEADGDARHKCETSEVQLNILCLIGEGWTNNGFLFRGYPIVGYQNSIQTSGTCNIPIARNFACAWDPSAKGEFFFQTTFSVSFADIGSFIKDVKALVALNPDSLCTLGLYNGILIRYMKKSSGAYLGEIADSVDLDFTYYRSYDATKPRLYEDTMEEIEQMMIFKYNGKPHWGKNRPVAFVNSATLYPDLPKFLQVKDRLDPQGLFSNEWTDMVLNVGGAAARLQTFGPHCALEGLCICTDDSHCAPEAGYFCRPGLVWKDARVCRLSKSGVTS</sequence>
<dbReference type="GO" id="GO:0003885">
    <property type="term" value="F:D-arabinono-1,4-lactone oxidase activity"/>
    <property type="evidence" value="ECO:0007669"/>
    <property type="project" value="InterPro"/>
</dbReference>
<dbReference type="EC" id="1.1.3.8" evidence="3"/>
<dbReference type="Pfam" id="PF22906">
    <property type="entry name" value="GULLO2-like_3rd"/>
    <property type="match status" value="1"/>
</dbReference>
<comment type="catalytic activity">
    <reaction evidence="7">
        <text>L-gulono-1,4-lactone + O2 = L-ascorbate + H2O2 + H(+)</text>
        <dbReference type="Rhea" id="RHEA:32363"/>
        <dbReference type="ChEBI" id="CHEBI:15378"/>
        <dbReference type="ChEBI" id="CHEBI:15379"/>
        <dbReference type="ChEBI" id="CHEBI:16240"/>
        <dbReference type="ChEBI" id="CHEBI:17587"/>
        <dbReference type="ChEBI" id="CHEBI:38290"/>
        <dbReference type="EC" id="1.1.3.8"/>
    </reaction>
</comment>
<dbReference type="UniPathway" id="UPA00132"/>
<proteinExistence type="inferred from homology"/>
<evidence type="ECO:0000256" key="7">
    <source>
        <dbReference type="ARBA" id="ARBA00048083"/>
    </source>
</evidence>
<evidence type="ECO:0000313" key="9">
    <source>
        <dbReference type="EMBL" id="PTQ42948.1"/>
    </source>
</evidence>
<dbReference type="PANTHER" id="PTHR13878">
    <property type="entry name" value="GULONOLACTONE OXIDASE"/>
    <property type="match status" value="1"/>
</dbReference>
<dbReference type="GO" id="GO:0019853">
    <property type="term" value="P:L-ascorbic acid biosynthetic process"/>
    <property type="evidence" value="ECO:0007669"/>
    <property type="project" value="UniProtKB-UniPathway"/>
</dbReference>
<comment type="pathway">
    <text evidence="1">Cofactor biosynthesis; L-ascorbate biosynthesis.</text>
</comment>
<keyword evidence="5" id="KW-0732">Signal</keyword>
<name>A0A2R6XA29_MARPO</name>
<evidence type="ECO:0000256" key="2">
    <source>
        <dbReference type="ARBA" id="ARBA00005466"/>
    </source>
</evidence>
<dbReference type="AlphaFoldDB" id="A0A2R6XA29"/>
<dbReference type="InterPro" id="IPR055154">
    <property type="entry name" value="GULLO2-like_C"/>
</dbReference>
<dbReference type="Gene3D" id="1.10.45.10">
    <property type="entry name" value="Vanillyl-alcohol Oxidase, Chain A, domain 4"/>
    <property type="match status" value="1"/>
</dbReference>
<evidence type="ECO:0000256" key="1">
    <source>
        <dbReference type="ARBA" id="ARBA00005147"/>
    </source>
</evidence>
<dbReference type="GO" id="GO:0050105">
    <property type="term" value="F:L-gulonolactone oxidase activity"/>
    <property type="evidence" value="ECO:0007669"/>
    <property type="project" value="UniProtKB-EC"/>
</dbReference>
<dbReference type="InterPro" id="IPR016166">
    <property type="entry name" value="FAD-bd_PCMH"/>
</dbReference>
<dbReference type="Gene3D" id="3.30.465.10">
    <property type="match status" value="1"/>
</dbReference>
<dbReference type="GO" id="GO:0016491">
    <property type="term" value="F:oxidoreductase activity"/>
    <property type="evidence" value="ECO:0000318"/>
    <property type="project" value="GO_Central"/>
</dbReference>
<dbReference type="OrthoDB" id="610608at2759"/>
<dbReference type="Proteomes" id="UP000244005">
    <property type="component" value="Unassembled WGS sequence"/>
</dbReference>
<dbReference type="InterPro" id="IPR036318">
    <property type="entry name" value="FAD-bd_PCMH-like_sf"/>
</dbReference>
<evidence type="ECO:0000256" key="4">
    <source>
        <dbReference type="ARBA" id="ARBA00022644"/>
    </source>
</evidence>
<dbReference type="Pfam" id="PF04030">
    <property type="entry name" value="ALO"/>
    <property type="match status" value="1"/>
</dbReference>
<dbReference type="PANTHER" id="PTHR13878:SF67">
    <property type="entry name" value="L-GULONOLACTONE OXIDASE 5"/>
    <property type="match status" value="1"/>
</dbReference>
<feature type="domain" description="FAD-binding PCMH-type" evidence="8">
    <location>
        <begin position="1"/>
        <end position="154"/>
    </location>
</feature>
<dbReference type="Gramene" id="Mp5g05600.1">
    <property type="protein sequence ID" value="Mp5g05600.1.cds"/>
    <property type="gene ID" value="Mp5g05600"/>
</dbReference>
<dbReference type="InterPro" id="IPR016169">
    <property type="entry name" value="FAD-bd_PCMH_sub2"/>
</dbReference>
<dbReference type="InterPro" id="IPR050432">
    <property type="entry name" value="FAD-linked_Oxidoreductases_BP"/>
</dbReference>
<evidence type="ECO:0000256" key="3">
    <source>
        <dbReference type="ARBA" id="ARBA00013121"/>
    </source>
</evidence>
<dbReference type="GO" id="GO:0016020">
    <property type="term" value="C:membrane"/>
    <property type="evidence" value="ECO:0007669"/>
    <property type="project" value="InterPro"/>
</dbReference>
<dbReference type="SUPFAM" id="SSF56176">
    <property type="entry name" value="FAD-binding/transporter-associated domain-like"/>
    <property type="match status" value="1"/>
</dbReference>
<dbReference type="FunFam" id="3.30.465.10:FF:000033">
    <property type="entry name" value="L-gulonolactone oxidase 5"/>
    <property type="match status" value="1"/>
</dbReference>
<keyword evidence="4" id="KW-0060">Ascorbate biosynthesis</keyword>
<keyword evidence="6" id="KW-0560">Oxidoreductase</keyword>
<comment type="similarity">
    <text evidence="2">Belongs to the oxygen-dependent FAD-linked oxidoreductase family.</text>
</comment>